<reference evidence="2" key="1">
    <citation type="submission" date="2022-05" db="EMBL/GenBank/DDBJ databases">
        <authorList>
            <person name="Colautti A."/>
            <person name="Iacumin L."/>
        </authorList>
    </citation>
    <scope>NUCLEOTIDE SEQUENCE</scope>
    <source>
        <strain evidence="2">DSM 30747</strain>
    </source>
</reference>
<evidence type="ECO:0000259" key="1">
    <source>
        <dbReference type="Pfam" id="PF01551"/>
    </source>
</evidence>
<comment type="caution">
    <text evidence="2">The sequence shown here is derived from an EMBL/GenBank/DDBJ whole genome shotgun (WGS) entry which is preliminary data.</text>
</comment>
<dbReference type="Proteomes" id="UP001152172">
    <property type="component" value="Unassembled WGS sequence"/>
</dbReference>
<proteinExistence type="predicted"/>
<dbReference type="RefSeq" id="WP_269923286.1">
    <property type="nucleotide sequence ID" value="NZ_JAMKBI010000019.1"/>
</dbReference>
<dbReference type="Gene3D" id="2.70.70.10">
    <property type="entry name" value="Glucose Permease (Domain IIA)"/>
    <property type="match status" value="1"/>
</dbReference>
<evidence type="ECO:0000313" key="2">
    <source>
        <dbReference type="EMBL" id="MCZ8535295.1"/>
    </source>
</evidence>
<dbReference type="EMBL" id="JAMKBI010000019">
    <property type="protein sequence ID" value="MCZ8535295.1"/>
    <property type="molecule type" value="Genomic_DNA"/>
</dbReference>
<dbReference type="CDD" id="cd12797">
    <property type="entry name" value="M23_peptidase"/>
    <property type="match status" value="1"/>
</dbReference>
<dbReference type="GO" id="GO:0004222">
    <property type="term" value="F:metalloendopeptidase activity"/>
    <property type="evidence" value="ECO:0007669"/>
    <property type="project" value="TreeGrafter"/>
</dbReference>
<keyword evidence="3" id="KW-1185">Reference proteome</keyword>
<feature type="domain" description="M23ase beta-sheet core" evidence="1">
    <location>
        <begin position="172"/>
        <end position="267"/>
    </location>
</feature>
<dbReference type="InterPro" id="IPR011055">
    <property type="entry name" value="Dup_hybrid_motif"/>
</dbReference>
<gene>
    <name evidence="2" type="ORF">M9R61_18495</name>
</gene>
<dbReference type="SUPFAM" id="SSF51261">
    <property type="entry name" value="Duplicated hybrid motif"/>
    <property type="match status" value="1"/>
</dbReference>
<dbReference type="Pfam" id="PF01551">
    <property type="entry name" value="Peptidase_M23"/>
    <property type="match status" value="1"/>
</dbReference>
<evidence type="ECO:0000313" key="3">
    <source>
        <dbReference type="Proteomes" id="UP001152172"/>
    </source>
</evidence>
<dbReference type="AlphaFoldDB" id="A0A9X3LCB1"/>
<organism evidence="2 3">
    <name type="scientific">Psychrobacillus psychrodurans</name>
    <dbReference type="NCBI Taxonomy" id="126157"/>
    <lineage>
        <taxon>Bacteria</taxon>
        <taxon>Bacillati</taxon>
        <taxon>Bacillota</taxon>
        <taxon>Bacilli</taxon>
        <taxon>Bacillales</taxon>
        <taxon>Bacillaceae</taxon>
        <taxon>Psychrobacillus</taxon>
    </lineage>
</organism>
<protein>
    <submittedName>
        <fullName evidence="2">M23 family metallopeptidase</fullName>
    </submittedName>
</protein>
<name>A0A9X3LCB1_9BACI</name>
<accession>A0A9X3LCB1</accession>
<dbReference type="InterPro" id="IPR016047">
    <property type="entry name" value="M23ase_b-sheet_dom"/>
</dbReference>
<sequence>MRKNEDQYITPENFGHFFLNGNSETLYKQCIKDLKELLTIGQFKELVQSFNKNVESYQLIETTLIGSFVQYLWLDNHSEKIICVLFDSMDAIHRLLLKPYITFPKSDKRYSKNEYTFPVKEDWLVFWGGTNEFINYHYIYESQRYAYDLVVMKDDQTYKDNRMHNKNFYAFDKEVVAPADSKVVKVINNIIDNIPGEMNESQPAGNYVILEHSNKEYSLLAHLKQDSIMVNEGEIVKRGQIVGLCGNSGNSSEPHIHFQVMDSPDYMNCQSIRISFIDGLEPIQGDTVAQCIQKKKEKMDTFDKVENAFTLADFFLFIPRIIGSFFK</sequence>
<dbReference type="InterPro" id="IPR050570">
    <property type="entry name" value="Cell_wall_metabolism_enzyme"/>
</dbReference>
<dbReference type="PANTHER" id="PTHR21666">
    <property type="entry name" value="PEPTIDASE-RELATED"/>
    <property type="match status" value="1"/>
</dbReference>
<dbReference type="PANTHER" id="PTHR21666:SF270">
    <property type="entry name" value="MUREIN HYDROLASE ACTIVATOR ENVC"/>
    <property type="match status" value="1"/>
</dbReference>